<evidence type="ECO:0000256" key="3">
    <source>
        <dbReference type="ARBA" id="ARBA00022692"/>
    </source>
</evidence>
<dbReference type="NCBIfam" id="TIGR00797">
    <property type="entry name" value="matE"/>
    <property type="match status" value="1"/>
</dbReference>
<evidence type="ECO:0000256" key="5">
    <source>
        <dbReference type="ARBA" id="ARBA00023136"/>
    </source>
</evidence>
<feature type="transmembrane region" description="Helical" evidence="6">
    <location>
        <begin position="146"/>
        <end position="167"/>
    </location>
</feature>
<dbReference type="GO" id="GO:0015297">
    <property type="term" value="F:antiporter activity"/>
    <property type="evidence" value="ECO:0007669"/>
    <property type="project" value="InterPro"/>
</dbReference>
<feature type="transmembrane region" description="Helical" evidence="6">
    <location>
        <begin position="428"/>
        <end position="451"/>
    </location>
</feature>
<dbReference type="Pfam" id="PF01554">
    <property type="entry name" value="MatE"/>
    <property type="match status" value="2"/>
</dbReference>
<comment type="subcellular location">
    <subcellularLocation>
        <location evidence="1">Membrane</location>
        <topology evidence="1">Multi-pass membrane protein</topology>
    </subcellularLocation>
</comment>
<dbReference type="PANTHER" id="PTHR11206">
    <property type="entry name" value="MULTIDRUG RESISTANCE PROTEIN"/>
    <property type="match status" value="1"/>
</dbReference>
<proteinExistence type="inferred from homology"/>
<feature type="transmembrane region" description="Helical" evidence="6">
    <location>
        <begin position="331"/>
        <end position="351"/>
    </location>
</feature>
<dbReference type="OrthoDB" id="2126698at2759"/>
<comment type="similarity">
    <text evidence="2 6">Belongs to the multi antimicrobial extrusion (MATE) (TC 2.A.66.1) family.</text>
</comment>
<keyword evidence="8" id="KW-1185">Reference proteome</keyword>
<protein>
    <recommendedName>
        <fullName evidence="6">Protein DETOXIFICATION</fullName>
    </recommendedName>
    <alternativeName>
        <fullName evidence="6">Multidrug and toxic compound extrusion protein</fullName>
    </alternativeName>
</protein>
<dbReference type="GO" id="GO:0016020">
    <property type="term" value="C:membrane"/>
    <property type="evidence" value="ECO:0007669"/>
    <property type="project" value="UniProtKB-SubCell"/>
</dbReference>
<evidence type="ECO:0000256" key="6">
    <source>
        <dbReference type="RuleBase" id="RU004914"/>
    </source>
</evidence>
<accession>A0A484NLT2</accession>
<feature type="transmembrane region" description="Helical" evidence="6">
    <location>
        <begin position="30"/>
        <end position="52"/>
    </location>
</feature>
<keyword evidence="5 6" id="KW-0472">Membrane</keyword>
<feature type="transmembrane region" description="Helical" evidence="6">
    <location>
        <begin position="205"/>
        <end position="224"/>
    </location>
</feature>
<dbReference type="CDD" id="cd13132">
    <property type="entry name" value="MATE_eukaryotic"/>
    <property type="match status" value="1"/>
</dbReference>
<name>A0A484NLT2_9ASTE</name>
<feature type="transmembrane region" description="Helical" evidence="6">
    <location>
        <begin position="174"/>
        <end position="199"/>
    </location>
</feature>
<evidence type="ECO:0000256" key="1">
    <source>
        <dbReference type="ARBA" id="ARBA00004141"/>
    </source>
</evidence>
<dbReference type="GO" id="GO:1990961">
    <property type="term" value="P:xenobiotic detoxification by transmembrane export across the plasma membrane"/>
    <property type="evidence" value="ECO:0007669"/>
    <property type="project" value="InterPro"/>
</dbReference>
<reference evidence="7 8" key="1">
    <citation type="submission" date="2018-04" db="EMBL/GenBank/DDBJ databases">
        <authorList>
            <person name="Vogel A."/>
        </authorList>
    </citation>
    <scope>NUCLEOTIDE SEQUENCE [LARGE SCALE GENOMIC DNA]</scope>
</reference>
<keyword evidence="4 6" id="KW-1133">Transmembrane helix</keyword>
<dbReference type="GO" id="GO:0042910">
    <property type="term" value="F:xenobiotic transmembrane transporter activity"/>
    <property type="evidence" value="ECO:0007669"/>
    <property type="project" value="InterPro"/>
</dbReference>
<dbReference type="InterPro" id="IPR002528">
    <property type="entry name" value="MATE_fam"/>
</dbReference>
<evidence type="ECO:0000256" key="2">
    <source>
        <dbReference type="ARBA" id="ARBA00010199"/>
    </source>
</evidence>
<evidence type="ECO:0000313" key="7">
    <source>
        <dbReference type="EMBL" id="VFR02236.1"/>
    </source>
</evidence>
<feature type="transmembrane region" description="Helical" evidence="6">
    <location>
        <begin position="371"/>
        <end position="392"/>
    </location>
</feature>
<dbReference type="EMBL" id="OOIL02006793">
    <property type="protein sequence ID" value="VFR02236.1"/>
    <property type="molecule type" value="Genomic_DNA"/>
</dbReference>
<feature type="transmembrane region" description="Helical" evidence="6">
    <location>
        <begin position="399"/>
        <end position="422"/>
    </location>
</feature>
<organism evidence="7 8">
    <name type="scientific">Cuscuta campestris</name>
    <dbReference type="NCBI Taxonomy" id="132261"/>
    <lineage>
        <taxon>Eukaryota</taxon>
        <taxon>Viridiplantae</taxon>
        <taxon>Streptophyta</taxon>
        <taxon>Embryophyta</taxon>
        <taxon>Tracheophyta</taxon>
        <taxon>Spermatophyta</taxon>
        <taxon>Magnoliopsida</taxon>
        <taxon>eudicotyledons</taxon>
        <taxon>Gunneridae</taxon>
        <taxon>Pentapetalae</taxon>
        <taxon>asterids</taxon>
        <taxon>lamiids</taxon>
        <taxon>Solanales</taxon>
        <taxon>Convolvulaceae</taxon>
        <taxon>Cuscuteae</taxon>
        <taxon>Cuscuta</taxon>
        <taxon>Cuscuta subgen. Grammica</taxon>
        <taxon>Cuscuta sect. Cleistogrammica</taxon>
    </lineage>
</organism>
<dbReference type="AlphaFoldDB" id="A0A484NLT2"/>
<dbReference type="Proteomes" id="UP000595140">
    <property type="component" value="Unassembled WGS sequence"/>
</dbReference>
<sequence>MASAFDQNAETQRESITGTALSELKAQRPILLPLLAMNLTWFAKTIITTAFLGRLGELSLSGSALGFTFANVTGFSVLNGLSYAVEPICGQAFGAKNFKLLHKTLSMASLLLLFVSVPIALLWLNVDKILLRFGQREDVSAVAETYVTYLLPDLVVTSFLCPLKLYLTAQNMTLPIMFCTAFGVALHVPLCVFLSNAMGVKGISMAFWITDFVILVTLLFYVATTECLDGKVWKEGGWFDHGRRDDWISLLKLAFPCCLTTCLEWWCYEILVFLTGNLPNAERSLAVLAIVLNFDYLLFSVMQSLSTCASIRISNELGAGNADRAFTSSRISLGLGVLSGILGGAAMAMARGFWGALFSRESGVVQGVKKMMLIVAVMEVVNFPVAVSGGIVRGTARPWLGTYASICGFYMLALPLGVVLAFKIHLGLAGLLAGFVAGVAVCLVVLLLFIGGINWDEESRKAQALAGGSGDDNIISRVD</sequence>
<evidence type="ECO:0000313" key="8">
    <source>
        <dbReference type="Proteomes" id="UP000595140"/>
    </source>
</evidence>
<evidence type="ECO:0000256" key="4">
    <source>
        <dbReference type="ARBA" id="ARBA00022989"/>
    </source>
</evidence>
<keyword evidence="3 6" id="KW-0812">Transmembrane</keyword>
<feature type="transmembrane region" description="Helical" evidence="6">
    <location>
        <begin position="105"/>
        <end position="126"/>
    </location>
</feature>
<dbReference type="InterPro" id="IPR045069">
    <property type="entry name" value="MATE_euk"/>
</dbReference>
<gene>
    <name evidence="7" type="ORF">CCAM_LOCUS44011</name>
</gene>
<feature type="transmembrane region" description="Helical" evidence="6">
    <location>
        <begin position="64"/>
        <end position="85"/>
    </location>
</feature>